<proteinExistence type="predicted"/>
<keyword evidence="6" id="KW-1185">Reference proteome</keyword>
<evidence type="ECO:0000259" key="4">
    <source>
        <dbReference type="SMART" id="SM01233"/>
    </source>
</evidence>
<feature type="domain" description="Hyaluronan/mRNA-binding protein" evidence="4">
    <location>
        <begin position="154"/>
        <end position="266"/>
    </location>
</feature>
<protein>
    <recommendedName>
        <fullName evidence="4">Hyaluronan/mRNA-binding protein domain-containing protein</fullName>
    </recommendedName>
</protein>
<reference evidence="5 6" key="1">
    <citation type="journal article" date="2022" name="Nat. Plants">
        <title>Genomes of leafy and leafless Platanthera orchids illuminate the evolution of mycoheterotrophy.</title>
        <authorList>
            <person name="Li M.H."/>
            <person name="Liu K.W."/>
            <person name="Li Z."/>
            <person name="Lu H.C."/>
            <person name="Ye Q.L."/>
            <person name="Zhang D."/>
            <person name="Wang J.Y."/>
            <person name="Li Y.F."/>
            <person name="Zhong Z.M."/>
            <person name="Liu X."/>
            <person name="Yu X."/>
            <person name="Liu D.K."/>
            <person name="Tu X.D."/>
            <person name="Liu B."/>
            <person name="Hao Y."/>
            <person name="Liao X.Y."/>
            <person name="Jiang Y.T."/>
            <person name="Sun W.H."/>
            <person name="Chen J."/>
            <person name="Chen Y.Q."/>
            <person name="Ai Y."/>
            <person name="Zhai J.W."/>
            <person name="Wu S.S."/>
            <person name="Zhou Z."/>
            <person name="Hsiao Y.Y."/>
            <person name="Wu W.L."/>
            <person name="Chen Y.Y."/>
            <person name="Lin Y.F."/>
            <person name="Hsu J.L."/>
            <person name="Li C.Y."/>
            <person name="Wang Z.W."/>
            <person name="Zhao X."/>
            <person name="Zhong W.Y."/>
            <person name="Ma X.K."/>
            <person name="Ma L."/>
            <person name="Huang J."/>
            <person name="Chen G.Z."/>
            <person name="Huang M.Z."/>
            <person name="Huang L."/>
            <person name="Peng D.H."/>
            <person name="Luo Y.B."/>
            <person name="Zou S.Q."/>
            <person name="Chen S.P."/>
            <person name="Lan S."/>
            <person name="Tsai W.C."/>
            <person name="Van de Peer Y."/>
            <person name="Liu Z.J."/>
        </authorList>
    </citation>
    <scope>NUCLEOTIDE SEQUENCE [LARGE SCALE GENOMIC DNA]</scope>
    <source>
        <strain evidence="5">Lor287</strain>
    </source>
</reference>
<comment type="caution">
    <text evidence="5">The sequence shown here is derived from an EMBL/GenBank/DDBJ whole genome shotgun (WGS) entry which is preliminary data.</text>
</comment>
<feature type="compositionally biased region" description="Basic and acidic residues" evidence="3">
    <location>
        <begin position="191"/>
        <end position="213"/>
    </location>
</feature>
<dbReference type="Proteomes" id="UP001418222">
    <property type="component" value="Unassembled WGS sequence"/>
</dbReference>
<dbReference type="GO" id="GO:0005634">
    <property type="term" value="C:nucleus"/>
    <property type="evidence" value="ECO:0007669"/>
    <property type="project" value="TreeGrafter"/>
</dbReference>
<dbReference type="InterPro" id="IPR039764">
    <property type="entry name" value="HABP4/SERBP1-like"/>
</dbReference>
<organism evidence="5 6">
    <name type="scientific">Platanthera zijinensis</name>
    <dbReference type="NCBI Taxonomy" id="2320716"/>
    <lineage>
        <taxon>Eukaryota</taxon>
        <taxon>Viridiplantae</taxon>
        <taxon>Streptophyta</taxon>
        <taxon>Embryophyta</taxon>
        <taxon>Tracheophyta</taxon>
        <taxon>Spermatophyta</taxon>
        <taxon>Magnoliopsida</taxon>
        <taxon>Liliopsida</taxon>
        <taxon>Asparagales</taxon>
        <taxon>Orchidaceae</taxon>
        <taxon>Orchidoideae</taxon>
        <taxon>Orchideae</taxon>
        <taxon>Orchidinae</taxon>
        <taxon>Platanthera</taxon>
    </lineage>
</organism>
<dbReference type="InterPro" id="IPR006861">
    <property type="entry name" value="HABP4_PAIRBP1-bd"/>
</dbReference>
<feature type="compositionally biased region" description="Basic and acidic residues" evidence="3">
    <location>
        <begin position="220"/>
        <end position="231"/>
    </location>
</feature>
<dbReference type="Gene3D" id="6.10.140.1040">
    <property type="match status" value="1"/>
</dbReference>
<feature type="compositionally biased region" description="Polar residues" evidence="3">
    <location>
        <begin position="25"/>
        <end position="37"/>
    </location>
</feature>
<dbReference type="SMART" id="SM01233">
    <property type="entry name" value="HABP4_PAI-RBP1"/>
    <property type="match status" value="1"/>
</dbReference>
<feature type="region of interest" description="Disordered" evidence="3">
    <location>
        <begin position="287"/>
        <end position="360"/>
    </location>
</feature>
<sequence>MATTNPFDILLDNENDDISLLISAQQKKLASNKTTSPPEAASTPVAAKLPSKPLPPSQAVRESRSNTGQTREVTGRGRGGRGNGAEHNTDFENGNYNRYGGGRGGFATENGNGAIPSVRGRGSSGQYRGSVRGGRRGGYVGGSGENEFDSERPQRRVYERRSGTGAGYEMKREGAGRGNWGTVTDEILAQETKENVNPDEKMVTPEKQVEHADGQGSNGTKDKEDAANDVEKESEDNEMTLEEYEKIREEKRKALLSTKPEERKVEIDEDFHSMQQLTVKKENNPIFIKLGSGKDSPKLRDNAEREERSRKAMSINEFLKPAKGDKYYSPGGRGRGRGDRDRGSFRGGFAGTASSLTVPAIEDRGQFPTLCAK</sequence>
<evidence type="ECO:0000256" key="3">
    <source>
        <dbReference type="SAM" id="MobiDB-lite"/>
    </source>
</evidence>
<comment type="subcellular location">
    <subcellularLocation>
        <location evidence="1">Cytoplasm</location>
    </subcellularLocation>
</comment>
<dbReference type="GO" id="GO:0003723">
    <property type="term" value="F:RNA binding"/>
    <property type="evidence" value="ECO:0007669"/>
    <property type="project" value="InterPro"/>
</dbReference>
<dbReference type="Pfam" id="PF09598">
    <property type="entry name" value="Stm1_N"/>
    <property type="match status" value="1"/>
</dbReference>
<feature type="compositionally biased region" description="Basic and acidic residues" evidence="3">
    <location>
        <begin position="295"/>
        <end position="310"/>
    </location>
</feature>
<feature type="compositionally biased region" description="Acidic residues" evidence="3">
    <location>
        <begin position="232"/>
        <end position="242"/>
    </location>
</feature>
<dbReference type="GO" id="GO:0005737">
    <property type="term" value="C:cytoplasm"/>
    <property type="evidence" value="ECO:0007669"/>
    <property type="project" value="UniProtKB-SubCell"/>
</dbReference>
<dbReference type="AlphaFoldDB" id="A0AAP0AS17"/>
<dbReference type="Pfam" id="PF04774">
    <property type="entry name" value="HABP4_PAI-RBP1"/>
    <property type="match status" value="1"/>
</dbReference>
<evidence type="ECO:0000256" key="2">
    <source>
        <dbReference type="ARBA" id="ARBA00022490"/>
    </source>
</evidence>
<name>A0AAP0AS17_9ASPA</name>
<gene>
    <name evidence="5" type="ORF">KSP39_PZI024307</name>
</gene>
<dbReference type="PANTHER" id="PTHR12299">
    <property type="entry name" value="HYALURONIC ACID-BINDING PROTEIN 4"/>
    <property type="match status" value="1"/>
</dbReference>
<feature type="compositionally biased region" description="Basic and acidic residues" evidence="3">
    <location>
        <begin position="149"/>
        <end position="162"/>
    </location>
</feature>
<accession>A0AAP0AS17</accession>
<feature type="region of interest" description="Disordered" evidence="3">
    <location>
        <begin position="25"/>
        <end position="242"/>
    </location>
</feature>
<evidence type="ECO:0000313" key="6">
    <source>
        <dbReference type="Proteomes" id="UP001418222"/>
    </source>
</evidence>
<keyword evidence="2" id="KW-0963">Cytoplasm</keyword>
<feature type="compositionally biased region" description="Low complexity" evidence="3">
    <location>
        <begin position="117"/>
        <end position="130"/>
    </location>
</feature>
<dbReference type="InterPro" id="IPR019084">
    <property type="entry name" value="STM1-like_N"/>
</dbReference>
<evidence type="ECO:0000313" key="5">
    <source>
        <dbReference type="EMBL" id="KAK8913567.1"/>
    </source>
</evidence>
<dbReference type="PANTHER" id="PTHR12299:SF17">
    <property type="entry name" value="AT19571P-RELATED"/>
    <property type="match status" value="1"/>
</dbReference>
<dbReference type="EMBL" id="JBBWWQ010000021">
    <property type="protein sequence ID" value="KAK8913567.1"/>
    <property type="molecule type" value="Genomic_DNA"/>
</dbReference>
<evidence type="ECO:0000256" key="1">
    <source>
        <dbReference type="ARBA" id="ARBA00004496"/>
    </source>
</evidence>